<dbReference type="InterPro" id="IPR051533">
    <property type="entry name" value="WaaL-like"/>
</dbReference>
<dbReference type="AlphaFoldDB" id="D4S1Z7"/>
<feature type="transmembrane region" description="Helical" evidence="5">
    <location>
        <begin position="223"/>
        <end position="242"/>
    </location>
</feature>
<evidence type="ECO:0000256" key="2">
    <source>
        <dbReference type="ARBA" id="ARBA00022692"/>
    </source>
</evidence>
<keyword evidence="2 5" id="KW-0812">Transmembrane</keyword>
<dbReference type="Pfam" id="PF04932">
    <property type="entry name" value="Wzy_C"/>
    <property type="match status" value="1"/>
</dbReference>
<dbReference type="InterPro" id="IPR007016">
    <property type="entry name" value="O-antigen_ligase-rel_domated"/>
</dbReference>
<evidence type="ECO:0000256" key="1">
    <source>
        <dbReference type="ARBA" id="ARBA00004141"/>
    </source>
</evidence>
<dbReference type="EMBL" id="ABWN01000036">
    <property type="protein sequence ID" value="EFF67699.1"/>
    <property type="molecule type" value="Genomic_DNA"/>
</dbReference>
<feature type="transmembrane region" description="Helical" evidence="5">
    <location>
        <begin position="68"/>
        <end position="92"/>
    </location>
</feature>
<comment type="subcellular location">
    <subcellularLocation>
        <location evidence="1">Membrane</location>
        <topology evidence="1">Multi-pass membrane protein</topology>
    </subcellularLocation>
</comment>
<dbReference type="eggNOG" id="COG3307">
    <property type="taxonomic scope" value="Bacteria"/>
</dbReference>
<evidence type="ECO:0000313" key="7">
    <source>
        <dbReference type="EMBL" id="EFF67699.1"/>
    </source>
</evidence>
<gene>
    <name evidence="7" type="ORF">BUTYVIB_02119</name>
</gene>
<dbReference type="PANTHER" id="PTHR37422">
    <property type="entry name" value="TEICHURONIC ACID BIOSYNTHESIS PROTEIN TUAE"/>
    <property type="match status" value="1"/>
</dbReference>
<proteinExistence type="predicted"/>
<feature type="transmembrane region" description="Helical" evidence="5">
    <location>
        <begin position="99"/>
        <end position="120"/>
    </location>
</feature>
<accession>D4S1Z7</accession>
<reference evidence="7 8" key="1">
    <citation type="submission" date="2010-02" db="EMBL/GenBank/DDBJ databases">
        <authorList>
            <person name="Weinstock G."/>
            <person name="Sodergren E."/>
            <person name="Clifton S."/>
            <person name="Fulton L."/>
            <person name="Fulton B."/>
            <person name="Courtney L."/>
            <person name="Fronick C."/>
            <person name="Harrison M."/>
            <person name="Strong C."/>
            <person name="Farmer C."/>
            <person name="Delahaunty K."/>
            <person name="Markovic C."/>
            <person name="Hall O."/>
            <person name="Minx P."/>
            <person name="Tomlinson C."/>
            <person name="Mitreva M."/>
            <person name="Nelson J."/>
            <person name="Hou S."/>
            <person name="Wollam A."/>
            <person name="Pepin K.H."/>
            <person name="Johnson M."/>
            <person name="Bhonagiri V."/>
            <person name="Zhang X."/>
            <person name="Suruliraj S."/>
            <person name="Warren W."/>
            <person name="Chinwalla A."/>
            <person name="Mardis E.R."/>
            <person name="Wilson R.K."/>
        </authorList>
    </citation>
    <scope>NUCLEOTIDE SEQUENCE [LARGE SCALE GENOMIC DNA]</scope>
    <source>
        <strain evidence="7 8">DSM 2876</strain>
    </source>
</reference>
<sequence length="264" mass="29878">MAMLSANSDSIYISLLVCFIAAFLYADSKNKAAKMFCMMIILILVAKLYGIIYLITGNNRLVDSLTSFIMFNHFVYIVCGILGLALIFLMLYHGSHYKIIICTASIFAAVTGIFFLHKFVNADIFHFNDHWGNNRGFIWKTCLSLFNRHYSTKDLLFGCGPDCIKPLIEKYYLSDIVFGRFETFNNAHNELIQYLLVNGILGVLSYIGILSSTICKFNHNDKTPVTISLFAAMICYFAQSLFNINQIMTTPLFFIIVALNNTDG</sequence>
<dbReference type="Proteomes" id="UP000006238">
    <property type="component" value="Unassembled WGS sequence"/>
</dbReference>
<dbReference type="GO" id="GO:0016020">
    <property type="term" value="C:membrane"/>
    <property type="evidence" value="ECO:0007669"/>
    <property type="project" value="UniProtKB-SubCell"/>
</dbReference>
<name>D4S1Z7_9FIRM</name>
<evidence type="ECO:0000256" key="3">
    <source>
        <dbReference type="ARBA" id="ARBA00022989"/>
    </source>
</evidence>
<dbReference type="PANTHER" id="PTHR37422:SF13">
    <property type="entry name" value="LIPOPOLYSACCHARIDE BIOSYNTHESIS PROTEIN PA4999-RELATED"/>
    <property type="match status" value="1"/>
</dbReference>
<evidence type="ECO:0000313" key="8">
    <source>
        <dbReference type="Proteomes" id="UP000006238"/>
    </source>
</evidence>
<protein>
    <recommendedName>
        <fullName evidence="6">O-antigen ligase-related domain-containing protein</fullName>
    </recommendedName>
</protein>
<comment type="caution">
    <text evidence="7">The sequence shown here is derived from an EMBL/GenBank/DDBJ whole genome shotgun (WGS) entry which is preliminary data.</text>
</comment>
<evidence type="ECO:0000256" key="4">
    <source>
        <dbReference type="ARBA" id="ARBA00023136"/>
    </source>
</evidence>
<organism evidence="7 8">
    <name type="scientific">Eshraghiella crossota DSM 2876</name>
    <dbReference type="NCBI Taxonomy" id="511680"/>
    <lineage>
        <taxon>Bacteria</taxon>
        <taxon>Bacillati</taxon>
        <taxon>Bacillota</taxon>
        <taxon>Clostridia</taxon>
        <taxon>Lachnospirales</taxon>
        <taxon>Lachnospiraceae</taxon>
        <taxon>Eshraghiella</taxon>
    </lineage>
</organism>
<keyword evidence="8" id="KW-1185">Reference proteome</keyword>
<evidence type="ECO:0000259" key="6">
    <source>
        <dbReference type="Pfam" id="PF04932"/>
    </source>
</evidence>
<keyword evidence="4 5" id="KW-0472">Membrane</keyword>
<feature type="transmembrane region" description="Helical" evidence="5">
    <location>
        <begin position="191"/>
        <end position="211"/>
    </location>
</feature>
<dbReference type="HOGENOM" id="CLU_1052438_0_0_9"/>
<feature type="transmembrane region" description="Helical" evidence="5">
    <location>
        <begin position="35"/>
        <end position="56"/>
    </location>
</feature>
<feature type="transmembrane region" description="Helical" evidence="5">
    <location>
        <begin position="12"/>
        <end position="28"/>
    </location>
</feature>
<evidence type="ECO:0000256" key="5">
    <source>
        <dbReference type="SAM" id="Phobius"/>
    </source>
</evidence>
<keyword evidence="3 5" id="KW-1133">Transmembrane helix</keyword>
<feature type="domain" description="O-antigen ligase-related" evidence="6">
    <location>
        <begin position="4"/>
        <end position="207"/>
    </location>
</feature>